<dbReference type="GO" id="GO:0006635">
    <property type="term" value="P:fatty acid beta-oxidation"/>
    <property type="evidence" value="ECO:0007669"/>
    <property type="project" value="TreeGrafter"/>
</dbReference>
<dbReference type="Gene3D" id="3.90.226.10">
    <property type="entry name" value="2-enoyl-CoA Hydratase, Chain A, domain 1"/>
    <property type="match status" value="1"/>
</dbReference>
<dbReference type="NCBIfam" id="NF004781">
    <property type="entry name" value="PRK06127.1"/>
    <property type="match status" value="1"/>
</dbReference>
<sequence>MDELQVAARGSVATLVLNRPAKRNAITLEMWKALPAVLGDLASDPAIRVLVIRGAGEEAFAGGADISEFERVRRDVASGKRYSQTVEQAENALVAFPRPTIAMIHGFCVGGGLEVAVACDLRFASRTSRFGITAARLGIVYGYASTRRLASVVGPSHARDLLFSGRLVGTEEALAMGLVNRVREPEALEPETYEYARRLAEQAPLSQTGAKLMLRHALGDGETTASDLSACVEQAYESDDYREGVRAFLSKRPPRFHGR</sequence>
<keyword evidence="2" id="KW-0456">Lyase</keyword>
<dbReference type="SUPFAM" id="SSF52096">
    <property type="entry name" value="ClpP/crotonase"/>
    <property type="match status" value="1"/>
</dbReference>
<dbReference type="InterPro" id="IPR014748">
    <property type="entry name" value="Enoyl-CoA_hydra_C"/>
</dbReference>
<dbReference type="InterPro" id="IPR001753">
    <property type="entry name" value="Enoyl-CoA_hydra/iso"/>
</dbReference>
<name>A0A537M0R1_9BACT</name>
<comment type="caution">
    <text evidence="4">The sequence shown here is derived from an EMBL/GenBank/DDBJ whole genome shotgun (WGS) entry which is preliminary data.</text>
</comment>
<evidence type="ECO:0000256" key="2">
    <source>
        <dbReference type="ARBA" id="ARBA00023239"/>
    </source>
</evidence>
<protein>
    <submittedName>
        <fullName evidence="4">Enoyl-CoA hydratase</fullName>
    </submittedName>
</protein>
<dbReference type="InterPro" id="IPR018376">
    <property type="entry name" value="Enoyl-CoA_hyd/isom_CS"/>
</dbReference>
<evidence type="ECO:0000313" key="5">
    <source>
        <dbReference type="Proteomes" id="UP000320393"/>
    </source>
</evidence>
<comment type="similarity">
    <text evidence="1 3">Belongs to the enoyl-CoA hydratase/isomerase family.</text>
</comment>
<dbReference type="EMBL" id="VBAM01000144">
    <property type="protein sequence ID" value="TMJ13806.1"/>
    <property type="molecule type" value="Genomic_DNA"/>
</dbReference>
<proteinExistence type="inferred from homology"/>
<dbReference type="PROSITE" id="PS00166">
    <property type="entry name" value="ENOYL_COA_HYDRATASE"/>
    <property type="match status" value="1"/>
</dbReference>
<dbReference type="PANTHER" id="PTHR11941">
    <property type="entry name" value="ENOYL-COA HYDRATASE-RELATED"/>
    <property type="match status" value="1"/>
</dbReference>
<dbReference type="GO" id="GO:0016829">
    <property type="term" value="F:lyase activity"/>
    <property type="evidence" value="ECO:0007669"/>
    <property type="project" value="UniProtKB-KW"/>
</dbReference>
<gene>
    <name evidence="4" type="ORF">E6H02_04610</name>
</gene>
<dbReference type="Proteomes" id="UP000320393">
    <property type="component" value="Unassembled WGS sequence"/>
</dbReference>
<evidence type="ECO:0000313" key="4">
    <source>
        <dbReference type="EMBL" id="TMJ13806.1"/>
    </source>
</evidence>
<dbReference type="Pfam" id="PF00378">
    <property type="entry name" value="ECH_1"/>
    <property type="match status" value="1"/>
</dbReference>
<organism evidence="4 5">
    <name type="scientific">Candidatus Segetimicrobium genomatis</name>
    <dbReference type="NCBI Taxonomy" id="2569760"/>
    <lineage>
        <taxon>Bacteria</taxon>
        <taxon>Bacillati</taxon>
        <taxon>Candidatus Sysuimicrobiota</taxon>
        <taxon>Candidatus Sysuimicrobiia</taxon>
        <taxon>Candidatus Sysuimicrobiales</taxon>
        <taxon>Candidatus Segetimicrobiaceae</taxon>
        <taxon>Candidatus Segetimicrobium</taxon>
    </lineage>
</organism>
<accession>A0A537M0R1</accession>
<dbReference type="AlphaFoldDB" id="A0A537M0R1"/>
<dbReference type="PANTHER" id="PTHR11941:SF54">
    <property type="entry name" value="ENOYL-COA HYDRATASE, MITOCHONDRIAL"/>
    <property type="match status" value="1"/>
</dbReference>
<dbReference type="CDD" id="cd06558">
    <property type="entry name" value="crotonase-like"/>
    <property type="match status" value="1"/>
</dbReference>
<evidence type="ECO:0000256" key="1">
    <source>
        <dbReference type="ARBA" id="ARBA00005254"/>
    </source>
</evidence>
<evidence type="ECO:0000256" key="3">
    <source>
        <dbReference type="RuleBase" id="RU003707"/>
    </source>
</evidence>
<dbReference type="Gene3D" id="1.10.12.10">
    <property type="entry name" value="Lyase 2-enoyl-coa Hydratase, Chain A, domain 2"/>
    <property type="match status" value="1"/>
</dbReference>
<dbReference type="InterPro" id="IPR029045">
    <property type="entry name" value="ClpP/crotonase-like_dom_sf"/>
</dbReference>
<reference evidence="4 5" key="1">
    <citation type="journal article" date="2019" name="Nat. Microbiol.">
        <title>Mediterranean grassland soil C-N compound turnover is dependent on rainfall and depth, and is mediated by genomically divergent microorganisms.</title>
        <authorList>
            <person name="Diamond S."/>
            <person name="Andeer P.F."/>
            <person name="Li Z."/>
            <person name="Crits-Christoph A."/>
            <person name="Burstein D."/>
            <person name="Anantharaman K."/>
            <person name="Lane K.R."/>
            <person name="Thomas B.C."/>
            <person name="Pan C."/>
            <person name="Northen T.R."/>
            <person name="Banfield J.F."/>
        </authorList>
    </citation>
    <scope>NUCLEOTIDE SEQUENCE [LARGE SCALE GENOMIC DNA]</scope>
    <source>
        <strain evidence="4">NP_5</strain>
    </source>
</reference>